<dbReference type="Pfam" id="PF20736">
    <property type="entry name" value="Glyco_hydro127M"/>
    <property type="match status" value="1"/>
</dbReference>
<gene>
    <name evidence="4" type="ORF">P5G62_014830</name>
</gene>
<dbReference type="PANTHER" id="PTHR43465">
    <property type="entry name" value="DUF1680 DOMAIN PROTEIN (AFU_ORTHOLOGUE AFUA_1G08910)"/>
    <property type="match status" value="1"/>
</dbReference>
<feature type="domain" description="Non-reducing end beta-L-arabinofuranosidase-like GH127 middle" evidence="2">
    <location>
        <begin position="417"/>
        <end position="514"/>
    </location>
</feature>
<accession>A0ABV4YU65</accession>
<protein>
    <submittedName>
        <fullName evidence="4">Beta-L-arabinofuranosidase domain-containing protein</fullName>
    </submittedName>
</protein>
<dbReference type="PANTHER" id="PTHR43465:SF2">
    <property type="entry name" value="DUF1680 DOMAIN PROTEIN (AFU_ORTHOLOGUE AFUA_1G08910)"/>
    <property type="match status" value="1"/>
</dbReference>
<evidence type="ECO:0000259" key="2">
    <source>
        <dbReference type="Pfam" id="PF20736"/>
    </source>
</evidence>
<dbReference type="EMBL" id="JAROBZ020000001">
    <property type="protein sequence ID" value="MFB3168391.1"/>
    <property type="molecule type" value="Genomic_DNA"/>
</dbReference>
<dbReference type="SUPFAM" id="SSF48208">
    <property type="entry name" value="Six-hairpin glycosidases"/>
    <property type="match status" value="1"/>
</dbReference>
<dbReference type="InterPro" id="IPR012878">
    <property type="entry name" value="Beta-AFase-like_GH127_cat"/>
</dbReference>
<sequence length="630" mass="72937">MQVKGIEKYRPLPLQNVDIRDRFWKPKIDINREHTIPFQYKQCLETGRVDALKLKKDGPVPHPFWDSDIAKWIEAGSYSLAKHYDSVLDKLIDDVIDLLDFAQQPDGYLNSYITLVCPERRWKDLRDSHELYCAGHLIEAGVAHFNGTKKKSLLDIVCKYADYIDTIFGPEPDKLKGYCGHEEIELALIKLYRVTDNDKYLKLSQYFIDERGKEPHYFDEEQKHIKGYFDDLFKTFPNLKEYNQSHKPVREQDKVVGHSVRAMYLYCAMADLALELDDLQLKTACEKLWQSLNGRNMYITGGIGSEEKYEGFTDDYDLPNETSYAETCAAIGLVFWNHRMLQLDCNGKYADLMERALYNGVLSGISLDGKKYFYHNPLASLGDVHRKEWFGVSCCPPNISRLLSSLGEYIYSKDHHTINVHLYIEGSGTFNLQNQNIVLHQKSSYPWDEKIDLTVELDQPMDFQLKLRIPGWCKDAKLTVNGEVFDILNHLVKDYVVIDRNWSNHDKISLILPMPVERMYSHPAVRQNVNHVSIQRGPIVYCIEGTDNVRNLHDVILPLNTELCAEYDDQLLGGIVKISGKAKLLNNESWNDTLYKSTAPDEETIELIAVPYFAWDNREQGPMRVWIPER</sequence>
<proteinExistence type="predicted"/>
<dbReference type="RefSeq" id="WP_306073041.1">
    <property type="nucleotide sequence ID" value="NZ_JAROBZ020000001.1"/>
</dbReference>
<evidence type="ECO:0000313" key="4">
    <source>
        <dbReference type="EMBL" id="MFB3168391.1"/>
    </source>
</evidence>
<name>A0ABV4YU65_9BACI</name>
<evidence type="ECO:0000259" key="3">
    <source>
        <dbReference type="Pfam" id="PF20737"/>
    </source>
</evidence>
<dbReference type="Pfam" id="PF07944">
    <property type="entry name" value="Beta-AFase-like_GH127_cat"/>
    <property type="match status" value="1"/>
</dbReference>
<evidence type="ECO:0000313" key="5">
    <source>
        <dbReference type="Proteomes" id="UP001241748"/>
    </source>
</evidence>
<dbReference type="InterPro" id="IPR049174">
    <property type="entry name" value="Beta-AFase-like"/>
</dbReference>
<dbReference type="InterPro" id="IPR049046">
    <property type="entry name" value="Beta-AFase-like_GH127_middle"/>
</dbReference>
<organism evidence="4 5">
    <name type="scientific">Neobacillus driksii</name>
    <dbReference type="NCBI Taxonomy" id="3035913"/>
    <lineage>
        <taxon>Bacteria</taxon>
        <taxon>Bacillati</taxon>
        <taxon>Bacillota</taxon>
        <taxon>Bacilli</taxon>
        <taxon>Bacillales</taxon>
        <taxon>Bacillaceae</taxon>
        <taxon>Neobacillus</taxon>
    </lineage>
</organism>
<evidence type="ECO:0000259" key="1">
    <source>
        <dbReference type="Pfam" id="PF07944"/>
    </source>
</evidence>
<dbReference type="Pfam" id="PF20737">
    <property type="entry name" value="Glyco_hydro127C"/>
    <property type="match status" value="1"/>
</dbReference>
<dbReference type="InterPro" id="IPR049049">
    <property type="entry name" value="Beta-AFase-like_GH127_C"/>
</dbReference>
<reference evidence="4 5" key="1">
    <citation type="submission" date="2024-05" db="EMBL/GenBank/DDBJ databases">
        <authorList>
            <person name="Venkateswaran K."/>
        </authorList>
    </citation>
    <scope>NUCLEOTIDE SEQUENCE [LARGE SCALE GENOMIC DNA]</scope>
    <source>
        <strain evidence="4 5">179-C4-2-HS</strain>
    </source>
</reference>
<feature type="domain" description="Non-reducing end beta-L-arabinofuranosidase-like GH127 catalytic" evidence="1">
    <location>
        <begin position="16"/>
        <end position="407"/>
    </location>
</feature>
<comment type="caution">
    <text evidence="4">The sequence shown here is derived from an EMBL/GenBank/DDBJ whole genome shotgun (WGS) entry which is preliminary data.</text>
</comment>
<feature type="domain" description="Non-reducing end beta-L-arabinofuranosidase-like GH127 C-terminal" evidence="3">
    <location>
        <begin position="516"/>
        <end position="628"/>
    </location>
</feature>
<keyword evidence="5" id="KW-1185">Reference proteome</keyword>
<dbReference type="InterPro" id="IPR008928">
    <property type="entry name" value="6-hairpin_glycosidase_sf"/>
</dbReference>
<dbReference type="Proteomes" id="UP001241748">
    <property type="component" value="Unassembled WGS sequence"/>
</dbReference>